<accession>A0ABZ1U2N1</accession>
<dbReference type="EMBL" id="CP108110">
    <property type="protein sequence ID" value="WUQ85467.1"/>
    <property type="molecule type" value="Genomic_DNA"/>
</dbReference>
<keyword evidence="3" id="KW-1185">Reference proteome</keyword>
<dbReference type="PANTHER" id="PTHR42912:SF45">
    <property type="entry name" value="23S RRNA (GUANINE(745)-N(1))-METHYLTRANSFERASE"/>
    <property type="match status" value="1"/>
</dbReference>
<dbReference type="RefSeq" id="WP_328956227.1">
    <property type="nucleotide sequence ID" value="NZ_CP108110.1"/>
</dbReference>
<dbReference type="Pfam" id="PF13649">
    <property type="entry name" value="Methyltransf_25"/>
    <property type="match status" value="1"/>
</dbReference>
<gene>
    <name evidence="2" type="ORF">OHA16_22390</name>
</gene>
<dbReference type="Proteomes" id="UP001432222">
    <property type="component" value="Chromosome"/>
</dbReference>
<dbReference type="GO" id="GO:0032259">
    <property type="term" value="P:methylation"/>
    <property type="evidence" value="ECO:0007669"/>
    <property type="project" value="UniProtKB-KW"/>
</dbReference>
<keyword evidence="2" id="KW-0808">Transferase</keyword>
<dbReference type="InterPro" id="IPR050508">
    <property type="entry name" value="Methyltransf_Superfamily"/>
</dbReference>
<evidence type="ECO:0000259" key="1">
    <source>
        <dbReference type="Pfam" id="PF13649"/>
    </source>
</evidence>
<organism evidence="2 3">
    <name type="scientific">Kitasatospora purpeofusca</name>
    <dbReference type="NCBI Taxonomy" id="67352"/>
    <lineage>
        <taxon>Bacteria</taxon>
        <taxon>Bacillati</taxon>
        <taxon>Actinomycetota</taxon>
        <taxon>Actinomycetes</taxon>
        <taxon>Kitasatosporales</taxon>
        <taxon>Streptomycetaceae</taxon>
        <taxon>Kitasatospora</taxon>
    </lineage>
</organism>
<keyword evidence="2" id="KW-0489">Methyltransferase</keyword>
<proteinExistence type="predicted"/>
<reference evidence="2" key="1">
    <citation type="submission" date="2022-10" db="EMBL/GenBank/DDBJ databases">
        <title>The complete genomes of actinobacterial strains from the NBC collection.</title>
        <authorList>
            <person name="Joergensen T.S."/>
            <person name="Alvarez Arevalo M."/>
            <person name="Sterndorff E.B."/>
            <person name="Faurdal D."/>
            <person name="Vuksanovic O."/>
            <person name="Mourched A.-S."/>
            <person name="Charusanti P."/>
            <person name="Shaw S."/>
            <person name="Blin K."/>
            <person name="Weber T."/>
        </authorList>
    </citation>
    <scope>NUCLEOTIDE SEQUENCE</scope>
    <source>
        <strain evidence="2">NBC_00222</strain>
    </source>
</reference>
<dbReference type="SUPFAM" id="SSF53335">
    <property type="entry name" value="S-adenosyl-L-methionine-dependent methyltransferases"/>
    <property type="match status" value="1"/>
</dbReference>
<dbReference type="InterPro" id="IPR041698">
    <property type="entry name" value="Methyltransf_25"/>
</dbReference>
<evidence type="ECO:0000313" key="2">
    <source>
        <dbReference type="EMBL" id="WUQ85467.1"/>
    </source>
</evidence>
<protein>
    <submittedName>
        <fullName evidence="2">Methyltransferase domain-containing protein</fullName>
    </submittedName>
</protein>
<dbReference type="CDD" id="cd02440">
    <property type="entry name" value="AdoMet_MTases"/>
    <property type="match status" value="1"/>
</dbReference>
<dbReference type="InterPro" id="IPR029063">
    <property type="entry name" value="SAM-dependent_MTases_sf"/>
</dbReference>
<evidence type="ECO:0000313" key="3">
    <source>
        <dbReference type="Proteomes" id="UP001432222"/>
    </source>
</evidence>
<dbReference type="PANTHER" id="PTHR42912">
    <property type="entry name" value="METHYLTRANSFERASE"/>
    <property type="match status" value="1"/>
</dbReference>
<sequence>MSDDGVHGRVRASYDTVAEEYRKRIGGELAFKVMDRALLGVVLEEAAGGTVADLGCGPGHITGWLGERGATAVGVDLSPAMVAVARREHPGAEFRVGDLLALPAADGEFAAAVALYSVIHLEPGELRPAFEEMRRVLRPSGVLLVSFHRGTEVKTLDEWWGHRVDVDFRSLEPDTVADLLTEAGFTVTARLERDPYPEEAPTRRGYLLARRT</sequence>
<dbReference type="GO" id="GO:0008168">
    <property type="term" value="F:methyltransferase activity"/>
    <property type="evidence" value="ECO:0007669"/>
    <property type="project" value="UniProtKB-KW"/>
</dbReference>
<dbReference type="Gene3D" id="3.40.50.150">
    <property type="entry name" value="Vaccinia Virus protein VP39"/>
    <property type="match status" value="1"/>
</dbReference>
<feature type="domain" description="Methyltransferase" evidence="1">
    <location>
        <begin position="51"/>
        <end position="141"/>
    </location>
</feature>
<name>A0ABZ1U2N1_9ACTN</name>